<accession>A0A9P6FWK2</accession>
<dbReference type="InterPro" id="IPR020843">
    <property type="entry name" value="ER"/>
</dbReference>
<keyword evidence="3" id="KW-1185">Reference proteome</keyword>
<protein>
    <recommendedName>
        <fullName evidence="1">Enoyl reductase (ER) domain-containing protein</fullName>
    </recommendedName>
</protein>
<name>A0A9P6FWK2_9FUNG</name>
<evidence type="ECO:0000259" key="1">
    <source>
        <dbReference type="SMART" id="SM00829"/>
    </source>
</evidence>
<evidence type="ECO:0000313" key="2">
    <source>
        <dbReference type="EMBL" id="KAF9582005.1"/>
    </source>
</evidence>
<dbReference type="Gene3D" id="3.40.50.720">
    <property type="entry name" value="NAD(P)-binding Rossmann-like Domain"/>
    <property type="match status" value="1"/>
</dbReference>
<dbReference type="InterPro" id="IPR036291">
    <property type="entry name" value="NAD(P)-bd_dom_sf"/>
</dbReference>
<proteinExistence type="predicted"/>
<sequence length="342" mass="36575">MPSAAVLEPSPSAGDLHKVKIIEHPAPALKANQALVRMNSVALNHREFWILKGLYPGQQFGSVLGADGVGHITQLNGPSSRLKVNDRVVVMPSIGWYNDVRGPEKESEYSIIGGTAAEGTFTEQFVGEQDNLFKAPEYLTDIEAAALPLAGLTAYRALFTKGLVTKGQNVLITGIGGGVALLALQFAHAVGANVFVTSSDEVKIQKAIELGAKGGMNYKKADWPEKLLEATNGELIDVVIDGASGPDGATILTRLLRAGGIFVNYGITAGDLDWSITAILRNVELKASTMGSRKEFEALLEFVTKYQIRPVVSEVFQGLQKTREAIDVLQTGSQFGKVVITL</sequence>
<feature type="domain" description="Enoyl reductase (ER)" evidence="1">
    <location>
        <begin position="14"/>
        <end position="340"/>
    </location>
</feature>
<dbReference type="Proteomes" id="UP000780801">
    <property type="component" value="Unassembled WGS sequence"/>
</dbReference>
<evidence type="ECO:0000313" key="3">
    <source>
        <dbReference type="Proteomes" id="UP000780801"/>
    </source>
</evidence>
<dbReference type="InterPro" id="IPR013154">
    <property type="entry name" value="ADH-like_N"/>
</dbReference>
<reference evidence="2" key="1">
    <citation type="journal article" date="2020" name="Fungal Divers.">
        <title>Resolving the Mortierellaceae phylogeny through synthesis of multi-gene phylogenetics and phylogenomics.</title>
        <authorList>
            <person name="Vandepol N."/>
            <person name="Liber J."/>
            <person name="Desiro A."/>
            <person name="Na H."/>
            <person name="Kennedy M."/>
            <person name="Barry K."/>
            <person name="Grigoriev I.V."/>
            <person name="Miller A.N."/>
            <person name="O'Donnell K."/>
            <person name="Stajich J.E."/>
            <person name="Bonito G."/>
        </authorList>
    </citation>
    <scope>NUCLEOTIDE SEQUENCE</scope>
    <source>
        <strain evidence="2">KOD1015</strain>
    </source>
</reference>
<dbReference type="InterPro" id="IPR013149">
    <property type="entry name" value="ADH-like_C"/>
</dbReference>
<dbReference type="Pfam" id="PF00107">
    <property type="entry name" value="ADH_zinc_N"/>
    <property type="match status" value="1"/>
</dbReference>
<dbReference type="SUPFAM" id="SSF51735">
    <property type="entry name" value="NAD(P)-binding Rossmann-fold domains"/>
    <property type="match status" value="1"/>
</dbReference>
<dbReference type="AlphaFoldDB" id="A0A9P6FWK2"/>
<dbReference type="Pfam" id="PF08240">
    <property type="entry name" value="ADH_N"/>
    <property type="match status" value="1"/>
</dbReference>
<gene>
    <name evidence="2" type="ORF">BGW38_000782</name>
</gene>
<dbReference type="Gene3D" id="3.90.180.10">
    <property type="entry name" value="Medium-chain alcohol dehydrogenases, catalytic domain"/>
    <property type="match status" value="1"/>
</dbReference>
<dbReference type="SUPFAM" id="SSF50129">
    <property type="entry name" value="GroES-like"/>
    <property type="match status" value="1"/>
</dbReference>
<dbReference type="OrthoDB" id="449487at2759"/>
<dbReference type="SMART" id="SM00829">
    <property type="entry name" value="PKS_ER"/>
    <property type="match status" value="1"/>
</dbReference>
<dbReference type="EMBL" id="JAABOA010001228">
    <property type="protein sequence ID" value="KAF9582005.1"/>
    <property type="molecule type" value="Genomic_DNA"/>
</dbReference>
<dbReference type="GO" id="GO:0016491">
    <property type="term" value="F:oxidoreductase activity"/>
    <property type="evidence" value="ECO:0007669"/>
    <property type="project" value="InterPro"/>
</dbReference>
<dbReference type="CDD" id="cd08276">
    <property type="entry name" value="MDR7"/>
    <property type="match status" value="1"/>
</dbReference>
<dbReference type="PANTHER" id="PTHR45033">
    <property type="match status" value="1"/>
</dbReference>
<dbReference type="InterPro" id="IPR011032">
    <property type="entry name" value="GroES-like_sf"/>
</dbReference>
<dbReference type="InterPro" id="IPR052711">
    <property type="entry name" value="Zinc_ADH-like"/>
</dbReference>
<organism evidence="2 3">
    <name type="scientific">Lunasporangiospora selenospora</name>
    <dbReference type="NCBI Taxonomy" id="979761"/>
    <lineage>
        <taxon>Eukaryota</taxon>
        <taxon>Fungi</taxon>
        <taxon>Fungi incertae sedis</taxon>
        <taxon>Mucoromycota</taxon>
        <taxon>Mortierellomycotina</taxon>
        <taxon>Mortierellomycetes</taxon>
        <taxon>Mortierellales</taxon>
        <taxon>Mortierellaceae</taxon>
        <taxon>Lunasporangiospora</taxon>
    </lineage>
</organism>
<dbReference type="PANTHER" id="PTHR45033:SF3">
    <property type="entry name" value="DEHYDROGENASE, PUTATIVE (AFU_ORTHOLOGUE AFUA_2G13270)-RELATED"/>
    <property type="match status" value="1"/>
</dbReference>
<comment type="caution">
    <text evidence="2">The sequence shown here is derived from an EMBL/GenBank/DDBJ whole genome shotgun (WGS) entry which is preliminary data.</text>
</comment>